<protein>
    <submittedName>
        <fullName evidence="2">(spotted green pufferfish) hypothetical protein</fullName>
    </submittedName>
</protein>
<name>Q4T174_TETNG</name>
<accession>Q4T174</accession>
<dbReference type="EMBL" id="CAAE01010703">
    <property type="protein sequence ID" value="CAF93358.1"/>
    <property type="molecule type" value="Genomic_DNA"/>
</dbReference>
<proteinExistence type="predicted"/>
<reference evidence="2" key="1">
    <citation type="journal article" date="2004" name="Nature">
        <title>Genome duplication in the teleost fish Tetraodon nigroviridis reveals the early vertebrate proto-karyotype.</title>
        <authorList>
            <person name="Jaillon O."/>
            <person name="Aury J.-M."/>
            <person name="Brunet F."/>
            <person name="Petit J.-L."/>
            <person name="Stange-Thomann N."/>
            <person name="Mauceli E."/>
            <person name="Bouneau L."/>
            <person name="Fischer C."/>
            <person name="Ozouf-Costaz C."/>
            <person name="Bernot A."/>
            <person name="Nicaud S."/>
            <person name="Jaffe D."/>
            <person name="Fisher S."/>
            <person name="Lutfalla G."/>
            <person name="Dossat C."/>
            <person name="Segurens B."/>
            <person name="Dasilva C."/>
            <person name="Salanoubat M."/>
            <person name="Levy M."/>
            <person name="Boudet N."/>
            <person name="Castellano S."/>
            <person name="Anthouard V."/>
            <person name="Jubin C."/>
            <person name="Castelli V."/>
            <person name="Katinka M."/>
            <person name="Vacherie B."/>
            <person name="Biemont C."/>
            <person name="Skalli Z."/>
            <person name="Cattolico L."/>
            <person name="Poulain J."/>
            <person name="De Berardinis V."/>
            <person name="Cruaud C."/>
            <person name="Duprat S."/>
            <person name="Brottier P."/>
            <person name="Coutanceau J.-P."/>
            <person name="Gouzy J."/>
            <person name="Parra G."/>
            <person name="Lardier G."/>
            <person name="Chapple C."/>
            <person name="McKernan K.J."/>
            <person name="McEwan P."/>
            <person name="Bosak S."/>
            <person name="Kellis M."/>
            <person name="Volff J.-N."/>
            <person name="Guigo R."/>
            <person name="Zody M.C."/>
            <person name="Mesirov J."/>
            <person name="Lindblad-Toh K."/>
            <person name="Birren B."/>
            <person name="Nusbaum C."/>
            <person name="Kahn D."/>
            <person name="Robinson-Rechavi M."/>
            <person name="Laudet V."/>
            <person name="Schachter V."/>
            <person name="Quetier F."/>
            <person name="Saurin W."/>
            <person name="Scarpelli C."/>
            <person name="Wincker P."/>
            <person name="Lander E.S."/>
            <person name="Weissenbach J."/>
            <person name="Roest Crollius H."/>
        </authorList>
    </citation>
    <scope>NUCLEOTIDE SEQUENCE [LARGE SCALE GENOMIC DNA]</scope>
</reference>
<evidence type="ECO:0000313" key="2">
    <source>
        <dbReference type="EMBL" id="CAF93358.1"/>
    </source>
</evidence>
<sequence>MSIFFPVWQQPDLTYIHQCYQKDIRTEWISPPALTQIPTHSCVKIASEKGTGESSTVNPLEEPGAWAWEGKGQGEEKRRRVLKGRLKKTHIYFSDPCFTVT</sequence>
<reference evidence="2" key="2">
    <citation type="submission" date="2004-02" db="EMBL/GenBank/DDBJ databases">
        <authorList>
            <consortium name="Genoscope"/>
            <consortium name="Whitehead Institute Centre for Genome Research"/>
        </authorList>
    </citation>
    <scope>NUCLEOTIDE SEQUENCE</scope>
</reference>
<evidence type="ECO:0000256" key="1">
    <source>
        <dbReference type="SAM" id="MobiDB-lite"/>
    </source>
</evidence>
<dbReference type="KEGG" id="tng:GSTEN00008969G001"/>
<feature type="region of interest" description="Disordered" evidence="1">
    <location>
        <begin position="48"/>
        <end position="72"/>
    </location>
</feature>
<comment type="caution">
    <text evidence="2">The sequence shown here is derived from an EMBL/GenBank/DDBJ whole genome shotgun (WGS) entry which is preliminary data.</text>
</comment>
<organism evidence="2">
    <name type="scientific">Tetraodon nigroviridis</name>
    <name type="common">Spotted green pufferfish</name>
    <name type="synonym">Chelonodon nigroviridis</name>
    <dbReference type="NCBI Taxonomy" id="99883"/>
    <lineage>
        <taxon>Eukaryota</taxon>
        <taxon>Metazoa</taxon>
        <taxon>Chordata</taxon>
        <taxon>Craniata</taxon>
        <taxon>Vertebrata</taxon>
        <taxon>Euteleostomi</taxon>
        <taxon>Actinopterygii</taxon>
        <taxon>Neopterygii</taxon>
        <taxon>Teleostei</taxon>
        <taxon>Neoteleostei</taxon>
        <taxon>Acanthomorphata</taxon>
        <taxon>Eupercaria</taxon>
        <taxon>Tetraodontiformes</taxon>
        <taxon>Tetradontoidea</taxon>
        <taxon>Tetraodontidae</taxon>
        <taxon>Tetraodon</taxon>
    </lineage>
</organism>
<gene>
    <name evidence="2" type="ORF">GSTENG00008969001</name>
</gene>
<dbReference type="AlphaFoldDB" id="Q4T174"/>